<feature type="domain" description="GTPase-associated protein 1 N-terminal" evidence="1">
    <location>
        <begin position="3"/>
        <end position="135"/>
    </location>
</feature>
<dbReference type="Pfam" id="PF20052">
    <property type="entry name" value="GAP1-C"/>
    <property type="match status" value="1"/>
</dbReference>
<keyword evidence="5" id="KW-1185">Reference proteome</keyword>
<dbReference type="Proteomes" id="UP001500979">
    <property type="component" value="Unassembled WGS sequence"/>
</dbReference>
<evidence type="ECO:0000313" key="5">
    <source>
        <dbReference type="Proteomes" id="UP001500979"/>
    </source>
</evidence>
<dbReference type="Pfam" id="PF20013">
    <property type="entry name" value="GAP1-N2"/>
    <property type="match status" value="1"/>
</dbReference>
<dbReference type="RefSeq" id="WP_344683173.1">
    <property type="nucleotide sequence ID" value="NZ_BAAAUX010000019.1"/>
</dbReference>
<dbReference type="EMBL" id="BAAAUX010000019">
    <property type="protein sequence ID" value="GAA2806618.1"/>
    <property type="molecule type" value="Genomic_DNA"/>
</dbReference>
<dbReference type="InterPro" id="IPR045401">
    <property type="entry name" value="GAP1-M"/>
</dbReference>
<organism evidence="4 5">
    <name type="scientific">Saccharopolyspora taberi</name>
    <dbReference type="NCBI Taxonomy" id="60895"/>
    <lineage>
        <taxon>Bacteria</taxon>
        <taxon>Bacillati</taxon>
        <taxon>Actinomycetota</taxon>
        <taxon>Actinomycetes</taxon>
        <taxon>Pseudonocardiales</taxon>
        <taxon>Pseudonocardiaceae</taxon>
        <taxon>Saccharopolyspora</taxon>
    </lineage>
</organism>
<evidence type="ECO:0000259" key="1">
    <source>
        <dbReference type="Pfam" id="PF20013"/>
    </source>
</evidence>
<feature type="domain" description="GTPase-associated protein 1-like C-terminal" evidence="3">
    <location>
        <begin position="271"/>
        <end position="760"/>
    </location>
</feature>
<gene>
    <name evidence="4" type="ORF">GCM10010470_47360</name>
</gene>
<proteinExistence type="predicted"/>
<protein>
    <submittedName>
        <fullName evidence="4">Uncharacterized protein</fullName>
    </submittedName>
</protein>
<reference evidence="4 5" key="1">
    <citation type="journal article" date="2019" name="Int. J. Syst. Evol. Microbiol.">
        <title>The Global Catalogue of Microorganisms (GCM) 10K type strain sequencing project: providing services to taxonomists for standard genome sequencing and annotation.</title>
        <authorList>
            <consortium name="The Broad Institute Genomics Platform"/>
            <consortium name="The Broad Institute Genome Sequencing Center for Infectious Disease"/>
            <person name="Wu L."/>
            <person name="Ma J."/>
        </authorList>
    </citation>
    <scope>NUCLEOTIDE SEQUENCE [LARGE SCALE GENOMIC DNA]</scope>
    <source>
        <strain evidence="4 5">JCM 9383</strain>
    </source>
</reference>
<name>A0ABN3VHT7_9PSEU</name>
<feature type="domain" description="GTPase-associated protein 1 middle" evidence="2">
    <location>
        <begin position="154"/>
        <end position="251"/>
    </location>
</feature>
<comment type="caution">
    <text evidence="4">The sequence shown here is derived from an EMBL/GenBank/DDBJ whole genome shotgun (WGS) entry which is preliminary data.</text>
</comment>
<dbReference type="InterPro" id="IPR045402">
    <property type="entry name" value="GAP1-N2"/>
</dbReference>
<dbReference type="Pfam" id="PF20014">
    <property type="entry name" value="GAP1-M"/>
    <property type="match status" value="1"/>
</dbReference>
<dbReference type="InterPro" id="IPR049532">
    <property type="entry name" value="GAP1-like_C"/>
</dbReference>
<accession>A0ABN3VHT7</accession>
<evidence type="ECO:0000259" key="3">
    <source>
        <dbReference type="Pfam" id="PF20052"/>
    </source>
</evidence>
<evidence type="ECO:0000313" key="4">
    <source>
        <dbReference type="EMBL" id="GAA2806618.1"/>
    </source>
</evidence>
<evidence type="ECO:0000259" key="2">
    <source>
        <dbReference type="Pfam" id="PF20014"/>
    </source>
</evidence>
<sequence>MSFESLFYTDCRQGQGLRGGAGFQFQAVSAGTSHEMMTLVQRSALYEAPLGWMRAKRPVADYPPSLTHVHDGVYATARGVYLGTEMGGVREGNQFTHAVCTVDPQAYGPIRPAQLWGAPWWSEQPAAGTQCDPVPAEPEPGPCGVEAVRDWVLGRPDGESWLVAVNSALERVHHRDARRLVFVGADADEIVRWIAAGTLLLPQETALRIGFRVFATNPQYSRHEVLALHPDWAGQLADTARDDGFVVFNLETGRHSPVEPSGSAQHWVPRFLRADPFDVIDAVELAHRFAREGNRDRPTTADRLVSGVLTFGDPVDNHAHALELADWLVSSSTADALEPVVEAIMSERPSASVLRKLAEAVRTGPVELAVQIRHALLRAQLDEIVRGARNIDLAPLPPLHLPQADQDRALTLVEAAVGSIPPEQVDLLLQLAAGFGLTPRLDRFGAAAARFVSWWADTPGAPISPIRWSCGPQLIDLLRDEFAFRLRGPHAEQTATMIREHWWPLLLPTVTDPFMRLDAIVAGAAVAAGGQNRQDAIGAFRAALRESGRPGTADTVWDALFQHSRPSVTEIVEFLSSAEISDSLAQKVLATLNDSVVDDRYLDVLHALGDQVRTEPLVALRNEDRVLQDWMLAVQRNLDAVPLDDVSAKVLNARAPGVVNVLLAADLPRGKEAVTRGGEALQRMLVRELAVVWNSDSPDQRKDKAVGLAFLIGCSDPVSEAMRTEFDKALEAWATRHKQPAHVRISRLLRAEAASHAAEWHTWLQELGKNKARKPSAARRLFGLRRERGE</sequence>